<evidence type="ECO:0000256" key="7">
    <source>
        <dbReference type="ARBA" id="ARBA00022840"/>
    </source>
</evidence>
<dbReference type="SUPFAM" id="SSF55931">
    <property type="entry name" value="Glutamine synthetase/guanido kinase"/>
    <property type="match status" value="1"/>
</dbReference>
<evidence type="ECO:0000256" key="3">
    <source>
        <dbReference type="ARBA" id="ARBA00012220"/>
    </source>
</evidence>
<dbReference type="Gene3D" id="1.10.8.960">
    <property type="match status" value="1"/>
</dbReference>
<name>A0ABS2YNC9_POLSP</name>
<dbReference type="PANTHER" id="PTHR11164">
    <property type="entry name" value="GLUTAMATE CYSTEINE LIGASE"/>
    <property type="match status" value="1"/>
</dbReference>
<keyword evidence="5 10" id="KW-0317">Glutathione biosynthesis</keyword>
<evidence type="ECO:0000256" key="8">
    <source>
        <dbReference type="ARBA" id="ARBA00030585"/>
    </source>
</evidence>
<dbReference type="Proteomes" id="UP001166093">
    <property type="component" value="Unassembled WGS sequence"/>
</dbReference>
<dbReference type="EMBL" id="JAAWVQ010167966">
    <property type="protein sequence ID" value="MBN3287659.1"/>
    <property type="molecule type" value="Genomic_DNA"/>
</dbReference>
<keyword evidence="7 10" id="KW-0067">ATP-binding</keyword>
<proteinExistence type="inferred from homology"/>
<dbReference type="InterPro" id="IPR014746">
    <property type="entry name" value="Gln_synth/guanido_kin_cat_dom"/>
</dbReference>
<comment type="caution">
    <text evidence="11">The sequence shown here is derived from an EMBL/GenBank/DDBJ whole genome shotgun (WGS) entry which is preliminary data.</text>
</comment>
<sequence length="570" mass="65401">VEYMLIAMDHSNQKVRLLLSGSDVLHTLQEKGENTNPNHPTLWRHEYGSYMIEGTPGQPYGGTMSEFNTVEDNMGKRRREASSLLKENQTLCTITAFPRLGCPGFTFPEFDPKPVEKGASTSLFFPDEAINQHPRFRTINTHVNHRRGEKVVINVPIFKDKNTPCPFTEKFPTDDEESARAASPDHIYMDSVGFGTGNCCLQVKVVLHRRSFKNNNLPGFCFVLFGLCKLKVFISNKHTRLCCNVIYIYCMFTLLFLQPLKHNKYRISKSRYDSIDSYLSSCGEKYNDIELTIDEDINKQLLDAGVDRLLAQHVAHLFIRDPLLVLEETVHQDDENESEHFENIQSTNWQTMRFKPPPPNSDIGWRVEFRPMDVQLTDFENSAYAVFVVLLTRVILSYKLNFLIPLSKVDENMKVAQRRNAVLQGMFYFRKDIFKGKVTSADTCASSEKGLDNDNEKFALMSIDTLINGKEGVFHGLIPILNCYLENMEVDVETRCTILNYFKLIKKRASGELMTMARWMREFVANHPEYKQDSVITDKINYDLIVKCDQIANRAACCPELLGDPINRAK</sequence>
<dbReference type="EC" id="6.3.2.2" evidence="3 10"/>
<evidence type="ECO:0000313" key="12">
    <source>
        <dbReference type="Proteomes" id="UP001166093"/>
    </source>
</evidence>
<accession>A0ABS2YNC9</accession>
<feature type="non-terminal residue" evidence="11">
    <location>
        <position position="1"/>
    </location>
</feature>
<protein>
    <recommendedName>
        <fullName evidence="3 10">Glutamate--cysteine ligase</fullName>
        <ecNumber evidence="3 10">6.3.2.2</ecNumber>
    </recommendedName>
    <alternativeName>
        <fullName evidence="9 10">Gamma-ECS</fullName>
    </alternativeName>
    <alternativeName>
        <fullName evidence="8 10">Gamma-glutamylcysteine synthetase</fullName>
    </alternativeName>
</protein>
<evidence type="ECO:0000313" key="11">
    <source>
        <dbReference type="EMBL" id="MBN3287659.1"/>
    </source>
</evidence>
<evidence type="ECO:0000256" key="10">
    <source>
        <dbReference type="RuleBase" id="RU367135"/>
    </source>
</evidence>
<keyword evidence="6 10" id="KW-0547">Nucleotide-binding</keyword>
<evidence type="ECO:0000256" key="6">
    <source>
        <dbReference type="ARBA" id="ARBA00022741"/>
    </source>
</evidence>
<evidence type="ECO:0000256" key="2">
    <source>
        <dbReference type="ARBA" id="ARBA00008100"/>
    </source>
</evidence>
<organism evidence="11 12">
    <name type="scientific">Polyodon spathula</name>
    <name type="common">North American paddlefish</name>
    <name type="synonym">Squalus spathula</name>
    <dbReference type="NCBI Taxonomy" id="7913"/>
    <lineage>
        <taxon>Eukaryota</taxon>
        <taxon>Metazoa</taxon>
        <taxon>Chordata</taxon>
        <taxon>Craniata</taxon>
        <taxon>Vertebrata</taxon>
        <taxon>Euteleostomi</taxon>
        <taxon>Actinopterygii</taxon>
        <taxon>Chondrostei</taxon>
        <taxon>Acipenseriformes</taxon>
        <taxon>Polyodontidae</taxon>
        <taxon>Polyodon</taxon>
    </lineage>
</organism>
<dbReference type="PANTHER" id="PTHR11164:SF0">
    <property type="entry name" value="GLUTAMATE--CYSTEINE LIGASE CATALYTIC SUBUNIT"/>
    <property type="match status" value="1"/>
</dbReference>
<evidence type="ECO:0000256" key="9">
    <source>
        <dbReference type="ARBA" id="ARBA00032122"/>
    </source>
</evidence>
<keyword evidence="4 10" id="KW-0436">Ligase</keyword>
<dbReference type="Pfam" id="PF03074">
    <property type="entry name" value="GCS"/>
    <property type="match status" value="1"/>
</dbReference>
<dbReference type="GO" id="GO:0016874">
    <property type="term" value="F:ligase activity"/>
    <property type="evidence" value="ECO:0007669"/>
    <property type="project" value="UniProtKB-KW"/>
</dbReference>
<gene>
    <name evidence="11" type="primary">Gclc_1</name>
    <name evidence="11" type="ORF">GTO93_0011742</name>
</gene>
<comment type="catalytic activity">
    <reaction evidence="10">
        <text>L-cysteine + L-glutamate + ATP = gamma-L-glutamyl-L-cysteine + ADP + phosphate + H(+)</text>
        <dbReference type="Rhea" id="RHEA:13285"/>
        <dbReference type="ChEBI" id="CHEBI:15378"/>
        <dbReference type="ChEBI" id="CHEBI:29985"/>
        <dbReference type="ChEBI" id="CHEBI:30616"/>
        <dbReference type="ChEBI" id="CHEBI:35235"/>
        <dbReference type="ChEBI" id="CHEBI:43474"/>
        <dbReference type="ChEBI" id="CHEBI:58173"/>
        <dbReference type="ChEBI" id="CHEBI:456216"/>
        <dbReference type="EC" id="6.3.2.2"/>
    </reaction>
</comment>
<feature type="non-terminal residue" evidence="11">
    <location>
        <position position="570"/>
    </location>
</feature>
<evidence type="ECO:0000256" key="5">
    <source>
        <dbReference type="ARBA" id="ARBA00022684"/>
    </source>
</evidence>
<comment type="pathway">
    <text evidence="1 10">Sulfur metabolism; glutathione biosynthesis; glutathione from L-cysteine and L-glutamate: step 1/2.</text>
</comment>
<evidence type="ECO:0000256" key="1">
    <source>
        <dbReference type="ARBA" id="ARBA00005006"/>
    </source>
</evidence>
<keyword evidence="12" id="KW-1185">Reference proteome</keyword>
<comment type="similarity">
    <text evidence="2 10">Belongs to the glutamate--cysteine ligase type 3 family.</text>
</comment>
<evidence type="ECO:0000256" key="4">
    <source>
        <dbReference type="ARBA" id="ARBA00022598"/>
    </source>
</evidence>
<dbReference type="Gene3D" id="3.30.590.50">
    <property type="match status" value="2"/>
</dbReference>
<dbReference type="InterPro" id="IPR004308">
    <property type="entry name" value="GCS"/>
</dbReference>
<reference evidence="11" key="1">
    <citation type="journal article" date="2021" name="Cell">
        <title>Tracing the genetic footprints of vertebrate landing in non-teleost ray-finned fishes.</title>
        <authorList>
            <person name="Bi X."/>
            <person name="Wang K."/>
            <person name="Yang L."/>
            <person name="Pan H."/>
            <person name="Jiang H."/>
            <person name="Wei Q."/>
            <person name="Fang M."/>
            <person name="Yu H."/>
            <person name="Zhu C."/>
            <person name="Cai Y."/>
            <person name="He Y."/>
            <person name="Gan X."/>
            <person name="Zeng H."/>
            <person name="Yu D."/>
            <person name="Zhu Y."/>
            <person name="Jiang H."/>
            <person name="Qiu Q."/>
            <person name="Yang H."/>
            <person name="Zhang Y.E."/>
            <person name="Wang W."/>
            <person name="Zhu M."/>
            <person name="He S."/>
            <person name="Zhang G."/>
        </authorList>
    </citation>
    <scope>NUCLEOTIDE SEQUENCE</scope>
    <source>
        <strain evidence="11">Pddl_001</strain>
    </source>
</reference>